<proteinExistence type="predicted"/>
<evidence type="ECO:0000313" key="2">
    <source>
        <dbReference type="EMBL" id="CEL56794.1"/>
    </source>
</evidence>
<reference evidence="2 3" key="1">
    <citation type="submission" date="2014-11" db="EMBL/GenBank/DDBJ databases">
        <authorList>
            <person name="Wibberg Daniel"/>
        </authorList>
    </citation>
    <scope>NUCLEOTIDE SEQUENCE [LARGE SCALE GENOMIC DNA]</scope>
    <source>
        <strain evidence="2">Rhizoctonia solani AG1-IB 7/3/14</strain>
    </source>
</reference>
<dbReference type="AlphaFoldDB" id="A0A0B7FIN1"/>
<feature type="region of interest" description="Disordered" evidence="1">
    <location>
        <begin position="561"/>
        <end position="640"/>
    </location>
</feature>
<feature type="compositionally biased region" description="Basic and acidic residues" evidence="1">
    <location>
        <begin position="868"/>
        <end position="888"/>
    </location>
</feature>
<feature type="region of interest" description="Disordered" evidence="1">
    <location>
        <begin position="1"/>
        <end position="28"/>
    </location>
</feature>
<feature type="region of interest" description="Disordered" evidence="1">
    <location>
        <begin position="857"/>
        <end position="900"/>
    </location>
</feature>
<dbReference type="OrthoDB" id="3133224at2759"/>
<feature type="compositionally biased region" description="Polar residues" evidence="1">
    <location>
        <begin position="615"/>
        <end position="624"/>
    </location>
</feature>
<evidence type="ECO:0000313" key="3">
    <source>
        <dbReference type="Proteomes" id="UP000059188"/>
    </source>
</evidence>
<accession>A0A0B7FIN1</accession>
<dbReference type="Proteomes" id="UP000059188">
    <property type="component" value="Unassembled WGS sequence"/>
</dbReference>
<gene>
    <name evidence="2" type="ORF">RSOLAG1IB_08096</name>
</gene>
<keyword evidence="3" id="KW-1185">Reference proteome</keyword>
<dbReference type="EMBL" id="LN679124">
    <property type="protein sequence ID" value="CEL56794.1"/>
    <property type="molecule type" value="Genomic_DNA"/>
</dbReference>
<evidence type="ECO:0000256" key="1">
    <source>
        <dbReference type="SAM" id="MobiDB-lite"/>
    </source>
</evidence>
<organism evidence="2 3">
    <name type="scientific">Thanatephorus cucumeris (strain AG1-IB / isolate 7/3/14)</name>
    <name type="common">Lettuce bottom rot fungus</name>
    <name type="synonym">Rhizoctonia solani</name>
    <dbReference type="NCBI Taxonomy" id="1108050"/>
    <lineage>
        <taxon>Eukaryota</taxon>
        <taxon>Fungi</taxon>
        <taxon>Dikarya</taxon>
        <taxon>Basidiomycota</taxon>
        <taxon>Agaricomycotina</taxon>
        <taxon>Agaricomycetes</taxon>
        <taxon>Cantharellales</taxon>
        <taxon>Ceratobasidiaceae</taxon>
        <taxon>Rhizoctonia</taxon>
        <taxon>Rhizoctonia solani AG-1</taxon>
    </lineage>
</organism>
<sequence>MESRRQYYEPVHNTRTPSQYTPYGPSSPPAVVHISHCEDVPMAPPPPVEAPHDQNIQQHPLPYIRDLFSTDSSLSPPPEAEVVAPVIEFLTQWNNRREAQWDIIGPKRNGTRQSLSTSTALAQGAPQMWAENIYDAQDVLPYFSASQTMLASKVPRAVARSVLLTRNLHDIDTDWSTGIIKFAVQTRYKLQLNRPKKWKPSSQPGKLVNIDCKPMDPIQFRKLKGCYDAGVPVRVLATGDFPSLPIFQHATPSKTGLVCSLGSGYWQNGVVVLGFFWVKRELEHLFENTDLETGKCSGRSKWEFEFKSCNINEDPQPWWCPLGESSQNDSNHGLEYDGDAPESRNAYKRRRVDARTNPANWGHALISNVALPDEKDDKLGTNLTQNYRWIDDSVIDPEILEASCSDAVSTTGHTTPAMVPLEYRRCSSQSSGAPDHLLNAVDVVAPVMADHMEIDRATCSLSPPEIHPDHLGLSLNPLDWIEDCLTPSEFVSPQWHRRAHTEAAGPVGTLFRLDDGGHQAKTGLHQMAVRDEKTGLTFVEYWLAEAPMPILAELKRAGSVNRRNTRGKTGLPKMDEVPQPDTTSLAVPLTPGPGPSTLDSGAPLPNLPPAAPQAMVQTPNSASGTHPDGGPLIRQRDPGGSRAILSKDTRMLFMQITCPQHSSSLELADRVFSGFATDVAMERQENSTTYKAGISALSCHYTYLAGSGTHIMHTSSVATDWEHVPDCVYDAHTLLVDRQAHTVFSGNDTIREFNQSIYILGNGATGTNTFRITHKAEEGPIGYMVFGASCSIEILVGNGENIKRTTKGGAARRAEMLLAHGDALMTMPLEGDPPLEVRVKRTGLAIVAIARYVTPEHTDPESTQVAPQKERLPLIKKPLAEAKRDITPAKRKARATSAKY</sequence>
<protein>
    <submittedName>
        <fullName evidence="2">Uncharacterized protein</fullName>
    </submittedName>
</protein>
<name>A0A0B7FIN1_THACB</name>